<evidence type="ECO:0000313" key="4">
    <source>
        <dbReference type="Proteomes" id="UP001174909"/>
    </source>
</evidence>
<evidence type="ECO:0000313" key="3">
    <source>
        <dbReference type="EMBL" id="CAI8050041.1"/>
    </source>
</evidence>
<dbReference type="GO" id="GO:0035556">
    <property type="term" value="P:intracellular signal transduction"/>
    <property type="evidence" value="ECO:0007669"/>
    <property type="project" value="InterPro"/>
</dbReference>
<comment type="caution">
    <text evidence="3">The sequence shown here is derived from an EMBL/GenBank/DDBJ whole genome shotgun (WGS) entry which is preliminary data.</text>
</comment>
<proteinExistence type="predicted"/>
<dbReference type="PROSITE" id="PS50309">
    <property type="entry name" value="DC"/>
    <property type="match status" value="2"/>
</dbReference>
<feature type="domain" description="Doublecortin" evidence="2">
    <location>
        <begin position="10"/>
        <end position="92"/>
    </location>
</feature>
<reference evidence="3" key="1">
    <citation type="submission" date="2023-03" db="EMBL/GenBank/DDBJ databases">
        <authorList>
            <person name="Steffen K."/>
            <person name="Cardenas P."/>
        </authorList>
    </citation>
    <scope>NUCLEOTIDE SEQUENCE</scope>
</reference>
<feature type="compositionally biased region" description="Polar residues" evidence="1">
    <location>
        <begin position="482"/>
        <end position="520"/>
    </location>
</feature>
<feature type="region of interest" description="Disordered" evidence="1">
    <location>
        <begin position="432"/>
        <end position="730"/>
    </location>
</feature>
<feature type="compositionally biased region" description="Basic and acidic residues" evidence="1">
    <location>
        <begin position="432"/>
        <end position="442"/>
    </location>
</feature>
<dbReference type="GO" id="GO:0005815">
    <property type="term" value="C:microtubule organizing center"/>
    <property type="evidence" value="ECO:0007669"/>
    <property type="project" value="TreeGrafter"/>
</dbReference>
<feature type="compositionally biased region" description="Polar residues" evidence="1">
    <location>
        <begin position="661"/>
        <end position="681"/>
    </location>
</feature>
<dbReference type="AlphaFoldDB" id="A0AA35TLX4"/>
<feature type="compositionally biased region" description="Basic and acidic residues" evidence="1">
    <location>
        <begin position="617"/>
        <end position="628"/>
    </location>
</feature>
<dbReference type="PANTHER" id="PTHR23004">
    <property type="entry name" value="DOUBLECORTIN DOMAIN CONTAINING 2"/>
    <property type="match status" value="1"/>
</dbReference>
<evidence type="ECO:0000259" key="2">
    <source>
        <dbReference type="PROSITE" id="PS50309"/>
    </source>
</evidence>
<feature type="domain" description="Doublecortin" evidence="2">
    <location>
        <begin position="112"/>
        <end position="191"/>
    </location>
</feature>
<dbReference type="SUPFAM" id="SSF89837">
    <property type="entry name" value="Doublecortin (DC)"/>
    <property type="match status" value="2"/>
</dbReference>
<dbReference type="Gene3D" id="3.10.20.230">
    <property type="entry name" value="Doublecortin domain"/>
    <property type="match status" value="2"/>
</dbReference>
<dbReference type="SMART" id="SM00537">
    <property type="entry name" value="DCX"/>
    <property type="match status" value="2"/>
</dbReference>
<dbReference type="PANTHER" id="PTHR23004:SF11">
    <property type="entry name" value="PROTEIN RPI-1"/>
    <property type="match status" value="1"/>
</dbReference>
<dbReference type="GO" id="GO:0005874">
    <property type="term" value="C:microtubule"/>
    <property type="evidence" value="ECO:0007669"/>
    <property type="project" value="TreeGrafter"/>
</dbReference>
<evidence type="ECO:0000256" key="1">
    <source>
        <dbReference type="SAM" id="MobiDB-lite"/>
    </source>
</evidence>
<sequence length="730" mass="80243">MSYYEPQTAKKVYLYRNGTINADAKLLVVNGRQVRDFSAFLNRVTSGIRAPVAVRNIYTPMHGHKVRSLGELQSGRYYVAGGSEQFKKVKQVLHDLCAGMDLDLNCSPGDSRDLSVFRNGDELFHGVRVLLPKRVMVSWDHILEIVTEKADLYTPAKKLCTLDGEVVNQLLDGGKYVAVEGSKPFRKVAYCATNITTLRRKRNMTLTLPVVTRRLPKPRGGGWGRPSLPPPPLLSLSNTAPHARPQPPPVDPTAILLVPPQRKVRPMAGRRNKEARERALLENRDDSVFGGSPVMQRHPRMPSPPPSASATNFLLREHMRTNGREPGEGRGHGHVNFHGNNDNDVMNLNPLPSLGGGAHDSNEEGVVTRIVAGEGNFKMGPKTEVTISIQDSDLTPYPPQPLSVAEDSLVEDIADREGEVSTDDGNATLERDHTELPEEGVRNEIPNQGVRNQISRKGGSKNRSRRGTPSEGTKIHVPPERVQNNAPPEGAQNSAPTEVGQTTNDNSQTQLLTTDGSIPTSKKESRERKKSGRKLRNNQKQDHQTEGLDKQSGEGGEANISENVPDEIEVEDEIKSEVEGGKESPNITGTRQAEPEEVPEEEGVANRSEVKEETEEPEMKLQGKEVELVSHTPQTTVDLTLTRRHQEPVMNADDRGEESLPRQQTETLMTNSENGDTTGLQTEADGREGGEGEREKTAENEGLTPPTQDSQATPPTPPTNDDDEQVLIVE</sequence>
<organism evidence="3 4">
    <name type="scientific">Geodia barretti</name>
    <name type="common">Barrett's horny sponge</name>
    <dbReference type="NCBI Taxonomy" id="519541"/>
    <lineage>
        <taxon>Eukaryota</taxon>
        <taxon>Metazoa</taxon>
        <taxon>Porifera</taxon>
        <taxon>Demospongiae</taxon>
        <taxon>Heteroscleromorpha</taxon>
        <taxon>Tetractinellida</taxon>
        <taxon>Astrophorina</taxon>
        <taxon>Geodiidae</taxon>
        <taxon>Geodia</taxon>
    </lineage>
</organism>
<dbReference type="Pfam" id="PF03607">
    <property type="entry name" value="DCX"/>
    <property type="match status" value="2"/>
</dbReference>
<dbReference type="EMBL" id="CASHTH010003831">
    <property type="protein sequence ID" value="CAI8050041.1"/>
    <property type="molecule type" value="Genomic_DNA"/>
</dbReference>
<name>A0AA35TLX4_GEOBA</name>
<feature type="compositionally biased region" description="Basic and acidic residues" evidence="1">
    <location>
        <begin position="539"/>
        <end position="552"/>
    </location>
</feature>
<dbReference type="InterPro" id="IPR036572">
    <property type="entry name" value="Doublecortin_dom_sf"/>
</dbReference>
<feature type="region of interest" description="Disordered" evidence="1">
    <location>
        <begin position="286"/>
        <end position="308"/>
    </location>
</feature>
<feature type="region of interest" description="Disordered" evidence="1">
    <location>
        <begin position="217"/>
        <end position="254"/>
    </location>
</feature>
<feature type="compositionally biased region" description="Basic residues" evidence="1">
    <location>
        <begin position="528"/>
        <end position="537"/>
    </location>
</feature>
<feature type="compositionally biased region" description="Basic and acidic residues" evidence="1">
    <location>
        <begin position="573"/>
        <end position="582"/>
    </location>
</feature>
<protein>
    <submittedName>
        <fullName evidence="3">Doublecortin domain-containing protein 2</fullName>
    </submittedName>
</protein>
<dbReference type="Proteomes" id="UP001174909">
    <property type="component" value="Unassembled WGS sequence"/>
</dbReference>
<feature type="compositionally biased region" description="Basic and acidic residues" evidence="1">
    <location>
        <begin position="644"/>
        <end position="660"/>
    </location>
</feature>
<accession>A0AA35TLX4</accession>
<keyword evidence="4" id="KW-1185">Reference proteome</keyword>
<feature type="compositionally biased region" description="Basic and acidic residues" evidence="1">
    <location>
        <begin position="684"/>
        <end position="699"/>
    </location>
</feature>
<feature type="compositionally biased region" description="Acidic residues" evidence="1">
    <location>
        <begin position="720"/>
        <end position="730"/>
    </location>
</feature>
<dbReference type="InterPro" id="IPR003533">
    <property type="entry name" value="Doublecortin_dom"/>
</dbReference>
<gene>
    <name evidence="3" type="ORF">GBAR_LOCUS27530</name>
</gene>